<dbReference type="EMBL" id="BAFK01000018">
    <property type="protein sequence ID" value="GAB59906.1"/>
    <property type="molecule type" value="Genomic_DNA"/>
</dbReference>
<organism evidence="1 2">
    <name type="scientific">Rheinheimera nanhaiensis E407-8</name>
    <dbReference type="NCBI Taxonomy" id="562729"/>
    <lineage>
        <taxon>Bacteria</taxon>
        <taxon>Pseudomonadati</taxon>
        <taxon>Pseudomonadota</taxon>
        <taxon>Gammaproteobacteria</taxon>
        <taxon>Chromatiales</taxon>
        <taxon>Chromatiaceae</taxon>
        <taxon>Rheinheimera</taxon>
    </lineage>
</organism>
<accession>I1E0S8</accession>
<comment type="caution">
    <text evidence="1">The sequence shown here is derived from an EMBL/GenBank/DDBJ whole genome shotgun (WGS) entry which is preliminary data.</text>
</comment>
<keyword evidence="2" id="KW-1185">Reference proteome</keyword>
<name>I1E0S8_9GAMM</name>
<dbReference type="Proteomes" id="UP000004374">
    <property type="component" value="Unassembled WGS sequence"/>
</dbReference>
<gene>
    <name evidence="1" type="ORF">RNAN_2919</name>
</gene>
<sequence>MRFAAVLSCVCFQTSMVTKQGASIASFVAMQSNGFGACLV</sequence>
<evidence type="ECO:0000313" key="1">
    <source>
        <dbReference type="EMBL" id="GAB59906.1"/>
    </source>
</evidence>
<dbReference type="AlphaFoldDB" id="I1E0S8"/>
<reference evidence="1 2" key="1">
    <citation type="journal article" date="2012" name="J. Bacteriol.">
        <title>Genome Sequence of the Protease-Producing Bacterium Rheinheimera nanhaiensis E407-8T, Isolated from Deep-Sea Sediment of the South China Sea.</title>
        <authorList>
            <person name="Zhang X.-Y."/>
            <person name="Zhang Y.-J."/>
            <person name="Qin Q.-L."/>
            <person name="Xie B.-B."/>
            <person name="Chen X.-L."/>
            <person name="Zhou B.-C."/>
            <person name="Zhang Y.-Z."/>
        </authorList>
    </citation>
    <scope>NUCLEOTIDE SEQUENCE [LARGE SCALE GENOMIC DNA]</scope>
    <source>
        <strain evidence="1 2">E407-8</strain>
    </source>
</reference>
<evidence type="ECO:0000313" key="2">
    <source>
        <dbReference type="Proteomes" id="UP000004374"/>
    </source>
</evidence>
<proteinExistence type="predicted"/>
<protein>
    <submittedName>
        <fullName evidence="1">Uncharacterized protein</fullName>
    </submittedName>
</protein>